<keyword evidence="4" id="KW-1185">Reference proteome</keyword>
<gene>
    <name evidence="3" type="ORF">SAMN04487931_11399</name>
</gene>
<dbReference type="EMBL" id="FNLL01000013">
    <property type="protein sequence ID" value="SDU57465.1"/>
    <property type="molecule type" value="Genomic_DNA"/>
</dbReference>
<reference evidence="4" key="1">
    <citation type="submission" date="2016-10" db="EMBL/GenBank/DDBJ databases">
        <authorList>
            <person name="Varghese N."/>
            <person name="Submissions S."/>
        </authorList>
    </citation>
    <scope>NUCLEOTIDE SEQUENCE [LARGE SCALE GENOMIC DNA]</scope>
    <source>
        <strain evidence="4">DSM 3384</strain>
    </source>
</reference>
<evidence type="ECO:0008006" key="5">
    <source>
        <dbReference type="Google" id="ProtNLM"/>
    </source>
</evidence>
<evidence type="ECO:0000313" key="3">
    <source>
        <dbReference type="EMBL" id="SDU57465.1"/>
    </source>
</evidence>
<dbReference type="RefSeq" id="WP_014955644.1">
    <property type="nucleotide sequence ID" value="NZ_FNLL01000013.1"/>
</dbReference>
<proteinExistence type="predicted"/>
<feature type="compositionally biased region" description="Basic and acidic residues" evidence="1">
    <location>
        <begin position="83"/>
        <end position="93"/>
    </location>
</feature>
<feature type="region of interest" description="Disordered" evidence="1">
    <location>
        <begin position="72"/>
        <end position="93"/>
    </location>
</feature>
<feature type="transmembrane region" description="Helical" evidence="2">
    <location>
        <begin position="12"/>
        <end position="30"/>
    </location>
</feature>
<sequence>MLDSRSIKERYIGLFLFACFLFCYPVLTIFNLPIRLFGIPLFFLYIFTAWSALIFFIIFFGKIPETFHLTKPDTPANNSNHQADAKINDMKPD</sequence>
<accession>A0A1H2JN32</accession>
<keyword evidence="2" id="KW-0812">Transmembrane</keyword>
<feature type="transmembrane region" description="Helical" evidence="2">
    <location>
        <begin position="42"/>
        <end position="61"/>
    </location>
</feature>
<keyword evidence="2" id="KW-1133">Transmembrane helix</keyword>
<evidence type="ECO:0000313" key="4">
    <source>
        <dbReference type="Proteomes" id="UP000199608"/>
    </source>
</evidence>
<dbReference type="AlphaFoldDB" id="A0A1H2JN32"/>
<protein>
    <recommendedName>
        <fullName evidence="5">Solute:sodium symporter small subunit</fullName>
    </recommendedName>
</protein>
<organism evidence="3 4">
    <name type="scientific">Desulfobacula phenolica</name>
    <dbReference type="NCBI Taxonomy" id="90732"/>
    <lineage>
        <taxon>Bacteria</taxon>
        <taxon>Pseudomonadati</taxon>
        <taxon>Thermodesulfobacteriota</taxon>
        <taxon>Desulfobacteria</taxon>
        <taxon>Desulfobacterales</taxon>
        <taxon>Desulfobacteraceae</taxon>
        <taxon>Desulfobacula</taxon>
    </lineage>
</organism>
<dbReference type="Proteomes" id="UP000199608">
    <property type="component" value="Unassembled WGS sequence"/>
</dbReference>
<name>A0A1H2JN32_9BACT</name>
<evidence type="ECO:0000256" key="1">
    <source>
        <dbReference type="SAM" id="MobiDB-lite"/>
    </source>
</evidence>
<evidence type="ECO:0000256" key="2">
    <source>
        <dbReference type="SAM" id="Phobius"/>
    </source>
</evidence>
<keyword evidence="2" id="KW-0472">Membrane</keyword>